<proteinExistence type="predicted"/>
<evidence type="ECO:0000256" key="3">
    <source>
        <dbReference type="ARBA" id="ARBA00022475"/>
    </source>
</evidence>
<evidence type="ECO:0000256" key="4">
    <source>
        <dbReference type="ARBA" id="ARBA00022692"/>
    </source>
</evidence>
<feature type="transmembrane region" description="Helical" evidence="7">
    <location>
        <begin position="246"/>
        <end position="273"/>
    </location>
</feature>
<dbReference type="AlphaFoldDB" id="A0A3E4LIX1"/>
<gene>
    <name evidence="8" type="ORF">DXD17_12610</name>
</gene>
<feature type="transmembrane region" description="Helical" evidence="7">
    <location>
        <begin position="293"/>
        <end position="311"/>
    </location>
</feature>
<dbReference type="Proteomes" id="UP000260793">
    <property type="component" value="Unassembled WGS sequence"/>
</dbReference>
<dbReference type="InterPro" id="IPR048279">
    <property type="entry name" value="MdtK-like"/>
</dbReference>
<dbReference type="NCBIfam" id="TIGR00797">
    <property type="entry name" value="matE"/>
    <property type="match status" value="1"/>
</dbReference>
<dbReference type="RefSeq" id="WP_117688617.1">
    <property type="nucleotide sequence ID" value="NZ_CAUFBW010000002.1"/>
</dbReference>
<feature type="transmembrane region" description="Helical" evidence="7">
    <location>
        <begin position="361"/>
        <end position="386"/>
    </location>
</feature>
<protein>
    <submittedName>
        <fullName evidence="8">MATE family efflux transporter</fullName>
    </submittedName>
</protein>
<evidence type="ECO:0000313" key="9">
    <source>
        <dbReference type="Proteomes" id="UP000260793"/>
    </source>
</evidence>
<dbReference type="PANTHER" id="PTHR43549">
    <property type="entry name" value="MULTIDRUG RESISTANCE PROTEIN YPNP-RELATED"/>
    <property type="match status" value="1"/>
</dbReference>
<feature type="transmembrane region" description="Helical" evidence="7">
    <location>
        <begin position="393"/>
        <end position="417"/>
    </location>
</feature>
<dbReference type="GO" id="GO:0042910">
    <property type="term" value="F:xenobiotic transmembrane transporter activity"/>
    <property type="evidence" value="ECO:0007669"/>
    <property type="project" value="InterPro"/>
</dbReference>
<keyword evidence="6 7" id="KW-0472">Membrane</keyword>
<dbReference type="CDD" id="cd13138">
    <property type="entry name" value="MATE_yoeA_like"/>
    <property type="match status" value="1"/>
</dbReference>
<feature type="transmembrane region" description="Helical" evidence="7">
    <location>
        <begin position="423"/>
        <end position="448"/>
    </location>
</feature>
<evidence type="ECO:0000256" key="1">
    <source>
        <dbReference type="ARBA" id="ARBA00004651"/>
    </source>
</evidence>
<name>A0A3E4LIX1_9FIRM</name>
<comment type="subcellular location">
    <subcellularLocation>
        <location evidence="1">Cell membrane</location>
        <topology evidence="1">Multi-pass membrane protein</topology>
    </subcellularLocation>
</comment>
<keyword evidence="4 7" id="KW-0812">Transmembrane</keyword>
<dbReference type="InterPro" id="IPR052031">
    <property type="entry name" value="Membrane_Transporter-Flippase"/>
</dbReference>
<evidence type="ECO:0000256" key="5">
    <source>
        <dbReference type="ARBA" id="ARBA00022989"/>
    </source>
</evidence>
<dbReference type="EMBL" id="QSQN01000041">
    <property type="protein sequence ID" value="RGK37306.1"/>
    <property type="molecule type" value="Genomic_DNA"/>
</dbReference>
<dbReference type="GO" id="GO:0015297">
    <property type="term" value="F:antiporter activity"/>
    <property type="evidence" value="ECO:0007669"/>
    <property type="project" value="InterPro"/>
</dbReference>
<organism evidence="8 9">
    <name type="scientific">[Ruminococcus] lactaris</name>
    <dbReference type="NCBI Taxonomy" id="46228"/>
    <lineage>
        <taxon>Bacteria</taxon>
        <taxon>Bacillati</taxon>
        <taxon>Bacillota</taxon>
        <taxon>Clostridia</taxon>
        <taxon>Lachnospirales</taxon>
        <taxon>Lachnospiraceae</taxon>
        <taxon>Mediterraneibacter</taxon>
    </lineage>
</organism>
<dbReference type="InterPro" id="IPR002528">
    <property type="entry name" value="MATE_fam"/>
</dbReference>
<comment type="caution">
    <text evidence="8">The sequence shown here is derived from an EMBL/GenBank/DDBJ whole genome shotgun (WGS) entry which is preliminary data.</text>
</comment>
<dbReference type="PANTHER" id="PTHR43549:SF3">
    <property type="entry name" value="MULTIDRUG RESISTANCE PROTEIN YPNP-RELATED"/>
    <property type="match status" value="1"/>
</dbReference>
<keyword evidence="2" id="KW-0813">Transport</keyword>
<feature type="transmembrane region" description="Helical" evidence="7">
    <location>
        <begin position="206"/>
        <end position="225"/>
    </location>
</feature>
<evidence type="ECO:0000256" key="2">
    <source>
        <dbReference type="ARBA" id="ARBA00022448"/>
    </source>
</evidence>
<feature type="transmembrane region" description="Helical" evidence="7">
    <location>
        <begin position="145"/>
        <end position="170"/>
    </location>
</feature>
<keyword evidence="3" id="KW-1003">Cell membrane</keyword>
<feature type="transmembrane region" description="Helical" evidence="7">
    <location>
        <begin position="177"/>
        <end position="200"/>
    </location>
</feature>
<dbReference type="PIRSF" id="PIRSF006603">
    <property type="entry name" value="DinF"/>
    <property type="match status" value="1"/>
</dbReference>
<evidence type="ECO:0000256" key="7">
    <source>
        <dbReference type="SAM" id="Phobius"/>
    </source>
</evidence>
<sequence length="460" mass="50293">MSENNSAVKATKTIHDMTTGSPAKLIVQFMIPMFLGNIFQQFYNVADSIIAGQFLGVRALAAIGSTGSLMFFVTGWLNGLSSGFAILVSQWFGAKQYDRMRHYVAMSVYLALGFALLMTIGFGFANEPILRLMNYSDQIMPDVKAYMGIIYAGLIVTAAYNSLAAFLRALGDSKSPLYFLIISAVINVALDVAFIIFGGMGVEGCAYATVIAQGISAVLCLIYIIKKFPILHLKKEDFKISLSAWGRLLALGIPMALQFSITAIGTIIVQGAINVYGENAMAGFSAASKLQNIIMTVFVAFGATIATYVGQNRGAGKMDRVRQGVRCTQFMIWGYSIFAMVLVFFFGKYMTWLFISPSETAVVSAAVTYFRMVFWCYPFLGSIFLYRNTLQGLGYGLVPMLGGVFELIARAAIVYIVSGRASFAGVCLADPAAWISALIPLVPYYFYIMRKTNKAEEKIE</sequence>
<evidence type="ECO:0000256" key="6">
    <source>
        <dbReference type="ARBA" id="ARBA00023136"/>
    </source>
</evidence>
<dbReference type="Pfam" id="PF01554">
    <property type="entry name" value="MatE"/>
    <property type="match status" value="2"/>
</dbReference>
<evidence type="ECO:0000313" key="8">
    <source>
        <dbReference type="EMBL" id="RGK37306.1"/>
    </source>
</evidence>
<reference evidence="8 9" key="1">
    <citation type="submission" date="2018-08" db="EMBL/GenBank/DDBJ databases">
        <title>A genome reference for cultivated species of the human gut microbiota.</title>
        <authorList>
            <person name="Zou Y."/>
            <person name="Xue W."/>
            <person name="Luo G."/>
        </authorList>
    </citation>
    <scope>NUCLEOTIDE SEQUENCE [LARGE SCALE GENOMIC DNA]</scope>
    <source>
        <strain evidence="8 9">TF11-7</strain>
    </source>
</reference>
<feature type="transmembrane region" description="Helical" evidence="7">
    <location>
        <begin position="104"/>
        <end position="125"/>
    </location>
</feature>
<feature type="transmembrane region" description="Helical" evidence="7">
    <location>
        <begin position="69"/>
        <end position="92"/>
    </location>
</feature>
<feature type="transmembrane region" description="Helical" evidence="7">
    <location>
        <begin position="332"/>
        <end position="355"/>
    </location>
</feature>
<accession>A0A3E4LIX1</accession>
<dbReference type="GO" id="GO:0005886">
    <property type="term" value="C:plasma membrane"/>
    <property type="evidence" value="ECO:0007669"/>
    <property type="project" value="UniProtKB-SubCell"/>
</dbReference>
<keyword evidence="5 7" id="KW-1133">Transmembrane helix</keyword>